<accession>A0A3N4MTX0</accession>
<evidence type="ECO:0000256" key="2">
    <source>
        <dbReference type="SAM" id="SignalP"/>
    </source>
</evidence>
<dbReference type="Proteomes" id="UP000272412">
    <property type="component" value="Unassembled WGS sequence"/>
</dbReference>
<feature type="chain" id="PRO_5018165340" evidence="2">
    <location>
        <begin position="23"/>
        <end position="99"/>
    </location>
</feature>
<keyword evidence="4" id="KW-1185">Reference proteome</keyword>
<dbReference type="RefSeq" id="WP_123804804.1">
    <property type="nucleotide sequence ID" value="NZ_RPFL01000015.1"/>
</dbReference>
<feature type="compositionally biased region" description="Basic and acidic residues" evidence="1">
    <location>
        <begin position="57"/>
        <end position="66"/>
    </location>
</feature>
<dbReference type="AlphaFoldDB" id="A0A3N4MTX0"/>
<keyword evidence="2" id="KW-0732">Signal</keyword>
<comment type="caution">
    <text evidence="3">The sequence shown here is derived from an EMBL/GenBank/DDBJ whole genome shotgun (WGS) entry which is preliminary data.</text>
</comment>
<evidence type="ECO:0000256" key="1">
    <source>
        <dbReference type="SAM" id="MobiDB-lite"/>
    </source>
</evidence>
<dbReference type="EMBL" id="RPFL01000015">
    <property type="protein sequence ID" value="RPD87161.1"/>
    <property type="molecule type" value="Genomic_DNA"/>
</dbReference>
<feature type="region of interest" description="Disordered" evidence="1">
    <location>
        <begin position="57"/>
        <end position="99"/>
    </location>
</feature>
<evidence type="ECO:0000313" key="4">
    <source>
        <dbReference type="Proteomes" id="UP000272412"/>
    </source>
</evidence>
<protein>
    <submittedName>
        <fullName evidence="3">Uncharacterized protein</fullName>
    </submittedName>
</protein>
<dbReference type="OrthoDB" id="9905808at2"/>
<feature type="signal peptide" evidence="2">
    <location>
        <begin position="1"/>
        <end position="22"/>
    </location>
</feature>
<proteinExistence type="predicted"/>
<reference evidence="3 4" key="1">
    <citation type="submission" date="2018-11" db="EMBL/GenBank/DDBJ databases">
        <title>Neisseria weixii sp. nov. isolated from the rectal contents of plateau pika (Ochotona cruzoniae).</title>
        <authorList>
            <person name="Zhang G."/>
        </authorList>
    </citation>
    <scope>NUCLEOTIDE SEQUENCE [LARGE SCALE GENOMIC DNA]</scope>
    <source>
        <strain evidence="3 4">10009</strain>
    </source>
</reference>
<name>A0A3N4MTX0_9NEIS</name>
<feature type="compositionally biased region" description="Basic and acidic residues" evidence="1">
    <location>
        <begin position="72"/>
        <end position="99"/>
    </location>
</feature>
<sequence>MNNASRLLWWGPVLMPAASVNAASLDKAQVFDLKDVTLSQAADDVIAAKRPEKTLNQRISDRIEKSRRNREARKIMRQQREKREQERKAVDKAEQKEAA</sequence>
<gene>
    <name evidence="3" type="ORF">EGK74_06650</name>
</gene>
<organism evidence="3 4">
    <name type="scientific">Neisseria weixii</name>
    <dbReference type="NCBI Taxonomy" id="1853276"/>
    <lineage>
        <taxon>Bacteria</taxon>
        <taxon>Pseudomonadati</taxon>
        <taxon>Pseudomonadota</taxon>
        <taxon>Betaproteobacteria</taxon>
        <taxon>Neisseriales</taxon>
        <taxon>Neisseriaceae</taxon>
        <taxon>Neisseria</taxon>
    </lineage>
</organism>
<evidence type="ECO:0000313" key="3">
    <source>
        <dbReference type="EMBL" id="RPD87161.1"/>
    </source>
</evidence>